<evidence type="ECO:0000313" key="2">
    <source>
        <dbReference type="EMBL" id="AAR37747.1"/>
    </source>
</evidence>
<dbReference type="AlphaFoldDB" id="Q6SH72"/>
<dbReference type="GO" id="GO:0004769">
    <property type="term" value="F:steroid Delta-isomerase activity"/>
    <property type="evidence" value="ECO:0007669"/>
    <property type="project" value="UniProtKB-EC"/>
</dbReference>
<dbReference type="InterPro" id="IPR032710">
    <property type="entry name" value="NTF2-like_dom_sf"/>
</dbReference>
<sequence>MINYEQALRVCETYIQSLVTNDVDAILDLYADDATVEDPVGSEARSGQDALRSFYAGAVTGVMAASLTGEPRLAGNEVAFPFQVIAGQPGEEIQINIIDVFRFNAEGKVDLMRAFWGSDNVGGKA</sequence>
<accession>Q6SH72</accession>
<evidence type="ECO:0000259" key="1">
    <source>
        <dbReference type="Pfam" id="PF12680"/>
    </source>
</evidence>
<protein>
    <submittedName>
        <fullName evidence="2">Steroid delta-isomerase</fullName>
        <ecNumber evidence="2">5.3.3.1</ecNumber>
    </submittedName>
</protein>
<keyword evidence="2" id="KW-0413">Isomerase</keyword>
<proteinExistence type="predicted"/>
<dbReference type="Pfam" id="PF12680">
    <property type="entry name" value="SnoaL_2"/>
    <property type="match status" value="1"/>
</dbReference>
<dbReference type="EC" id="5.3.3.1" evidence="2"/>
<organism evidence="2">
    <name type="scientific">uncultured marine bacterium 442</name>
    <dbReference type="NCBI Taxonomy" id="257392"/>
    <lineage>
        <taxon>Bacteria</taxon>
        <taxon>environmental samples</taxon>
    </lineage>
</organism>
<name>Q6SH72_9BACT</name>
<dbReference type="Gene3D" id="3.10.450.50">
    <property type="match status" value="1"/>
</dbReference>
<reference evidence="2" key="1">
    <citation type="submission" date="2003-11" db="EMBL/GenBank/DDBJ databases">
        <authorList>
            <person name="Heidelberg J.F."/>
            <person name="Eisen J.A."/>
            <person name="Nelson W.C."/>
            <person name="DeLong E.F."/>
        </authorList>
    </citation>
    <scope>NUCLEOTIDE SEQUENCE</scope>
</reference>
<dbReference type="InterPro" id="IPR037401">
    <property type="entry name" value="SnoaL-like"/>
</dbReference>
<feature type="domain" description="SnoaL-like" evidence="1">
    <location>
        <begin position="12"/>
        <end position="109"/>
    </location>
</feature>
<dbReference type="SUPFAM" id="SSF54427">
    <property type="entry name" value="NTF2-like"/>
    <property type="match status" value="1"/>
</dbReference>
<reference evidence="2" key="2">
    <citation type="submission" date="2003-12" db="EMBL/GenBank/DDBJ databases">
        <title>Monterey Bay Coastal Ocean Microbial Observatory environmental clone sequencing.</title>
        <authorList>
            <person name="DeLong E.F."/>
        </authorList>
    </citation>
    <scope>NUCLEOTIDE SEQUENCE</scope>
</reference>
<gene>
    <name evidence="2" type="primary">ksi</name>
    <name evidence="2" type="ORF">MBMO_EBAC000-63A02.25</name>
</gene>
<dbReference type="EMBL" id="AY458639">
    <property type="protein sequence ID" value="AAR37747.1"/>
    <property type="molecule type" value="Genomic_DNA"/>
</dbReference>